<keyword evidence="4" id="KW-1185">Reference proteome</keyword>
<feature type="compositionally biased region" description="Low complexity" evidence="1">
    <location>
        <begin position="78"/>
        <end position="119"/>
    </location>
</feature>
<feature type="region of interest" description="Disordered" evidence="1">
    <location>
        <begin position="1"/>
        <end position="119"/>
    </location>
</feature>
<dbReference type="PANTHER" id="PTHR10555:SF170">
    <property type="entry name" value="FI18122P1"/>
    <property type="match status" value="1"/>
</dbReference>
<dbReference type="EMBL" id="JBFMKM010000004">
    <property type="protein sequence ID" value="KAL1306424.1"/>
    <property type="molecule type" value="Genomic_DNA"/>
</dbReference>
<feature type="region of interest" description="Disordered" evidence="1">
    <location>
        <begin position="550"/>
        <end position="671"/>
    </location>
</feature>
<feature type="compositionally biased region" description="Low complexity" evidence="1">
    <location>
        <begin position="550"/>
        <end position="585"/>
    </location>
</feature>
<dbReference type="InterPro" id="IPR035803">
    <property type="entry name" value="BAR_Vps5"/>
</dbReference>
<reference evidence="3 4" key="1">
    <citation type="submission" date="2024-07" db="EMBL/GenBank/DDBJ databases">
        <title>Draft sequence of the Neodothiora populina.</title>
        <authorList>
            <person name="Drown D.D."/>
            <person name="Schuette U.S."/>
            <person name="Buechlein A.B."/>
            <person name="Rusch D.R."/>
            <person name="Winton L.W."/>
            <person name="Adams G.A."/>
        </authorList>
    </citation>
    <scope>NUCLEOTIDE SEQUENCE [LARGE SCALE GENOMIC DNA]</scope>
    <source>
        <strain evidence="3 4">CPC 39397</strain>
    </source>
</reference>
<evidence type="ECO:0000256" key="1">
    <source>
        <dbReference type="SAM" id="MobiDB-lite"/>
    </source>
</evidence>
<protein>
    <recommendedName>
        <fullName evidence="2">PX domain-containing protein</fullName>
    </recommendedName>
</protein>
<accession>A0ABR3PK99</accession>
<name>A0ABR3PK99_9PEZI</name>
<feature type="compositionally biased region" description="Low complexity" evidence="1">
    <location>
        <begin position="598"/>
        <end position="628"/>
    </location>
</feature>
<dbReference type="PANTHER" id="PTHR10555">
    <property type="entry name" value="SORTING NEXIN"/>
    <property type="match status" value="1"/>
</dbReference>
<feature type="domain" description="PX" evidence="2">
    <location>
        <begin position="174"/>
        <end position="290"/>
    </location>
</feature>
<comment type="caution">
    <text evidence="3">The sequence shown here is derived from an EMBL/GenBank/DDBJ whole genome shotgun (WGS) entry which is preliminary data.</text>
</comment>
<dbReference type="GeneID" id="95978824"/>
<dbReference type="InterPro" id="IPR015404">
    <property type="entry name" value="Vps5_C"/>
</dbReference>
<dbReference type="Proteomes" id="UP001562354">
    <property type="component" value="Unassembled WGS sequence"/>
</dbReference>
<evidence type="ECO:0000313" key="3">
    <source>
        <dbReference type="EMBL" id="KAL1306424.1"/>
    </source>
</evidence>
<dbReference type="Pfam" id="PF09325">
    <property type="entry name" value="Vps5"/>
    <property type="match status" value="1"/>
</dbReference>
<gene>
    <name evidence="3" type="ORF">AAFC00_005125</name>
</gene>
<dbReference type="RefSeq" id="XP_069202696.1">
    <property type="nucleotide sequence ID" value="XM_069344871.1"/>
</dbReference>
<organism evidence="3 4">
    <name type="scientific">Neodothiora populina</name>
    <dbReference type="NCBI Taxonomy" id="2781224"/>
    <lineage>
        <taxon>Eukaryota</taxon>
        <taxon>Fungi</taxon>
        <taxon>Dikarya</taxon>
        <taxon>Ascomycota</taxon>
        <taxon>Pezizomycotina</taxon>
        <taxon>Dothideomycetes</taxon>
        <taxon>Dothideomycetidae</taxon>
        <taxon>Dothideales</taxon>
        <taxon>Dothioraceae</taxon>
        <taxon>Neodothiora</taxon>
    </lineage>
</organism>
<dbReference type="InterPro" id="IPR036871">
    <property type="entry name" value="PX_dom_sf"/>
</dbReference>
<proteinExistence type="predicted"/>
<dbReference type="CDD" id="cd07627">
    <property type="entry name" value="BAR_Vps5p"/>
    <property type="match status" value="1"/>
</dbReference>
<sequence length="671" mass="72930">MEEDSPWGDVPSRSHSNSNLAKQADDEASTTSPARPQTAERRENERPTSSTAVKSPVNRSRPTRKFGAQSTTLEALDDSLGPLGPLGGDFAASSAAVEEPPAPPQKEQAARNAAAASGTASLRGMMESVDLGTEEDVHVSGTGFVKPRPVPPASKDAPKRSTQPSVSIEQAAKPSFDISVGDPHKVGDLTGSHTVYQVSTKTTSKAYRNSEFTVARRYRDFLWLYNQLHNNNPGVVVPPPPEKQAMGRFDQGFVESRRAALERMLNKAAAHPVLQHDGDLKLFLESEAFNVDIKHKERKDVGLPEAKSGMFGGMLSVGTGSKFVEHDDWFHDRKIYLDALENQLKALLKSTDTVVAQRKALSDSCNDLSTSLHALAMVELSPSLSVPLEGLSDIQLRIKELYDRQAQQDVLTLGIVIDEYIRLIGSIKTAFQQRQKAYHAWHASESALSKLKSTHEKLLRAGRTQQDRLSQMQADVGDAERRVHQSRLLFEDMGRLMRTELERFEREKVEDFKSGVETYLEGAVEAQKELIELWETYLYQLDADDMATAPAAAAAAAEPPSNNTTNNNNNSSSNSTSNGHGPSNNAGPVPPASATIPSSSDAADSTHSSANAAAVAADDSVNENVARAASDDAGEDDDDDEEEADDDEGREVAHGQQHRSGERKADDDEDE</sequence>
<dbReference type="SUPFAM" id="SSF64268">
    <property type="entry name" value="PX domain"/>
    <property type="match status" value="1"/>
</dbReference>
<feature type="compositionally biased region" description="Acidic residues" evidence="1">
    <location>
        <begin position="632"/>
        <end position="649"/>
    </location>
</feature>
<dbReference type="Gene3D" id="3.30.1520.10">
    <property type="entry name" value="Phox-like domain"/>
    <property type="match status" value="1"/>
</dbReference>
<dbReference type="InterPro" id="IPR001683">
    <property type="entry name" value="PX_dom"/>
</dbReference>
<dbReference type="PROSITE" id="PS50195">
    <property type="entry name" value="PX"/>
    <property type="match status" value="1"/>
</dbReference>
<dbReference type="Pfam" id="PF00787">
    <property type="entry name" value="PX"/>
    <property type="match status" value="1"/>
</dbReference>
<feature type="compositionally biased region" description="Basic and acidic residues" evidence="1">
    <location>
        <begin position="659"/>
        <end position="671"/>
    </location>
</feature>
<dbReference type="SMART" id="SM00312">
    <property type="entry name" value="PX"/>
    <property type="match status" value="1"/>
</dbReference>
<dbReference type="Gene3D" id="1.20.1270.60">
    <property type="entry name" value="Arfaptin homology (AH) domain/BAR domain"/>
    <property type="match status" value="1"/>
</dbReference>
<evidence type="ECO:0000259" key="2">
    <source>
        <dbReference type="PROSITE" id="PS50195"/>
    </source>
</evidence>
<dbReference type="SUPFAM" id="SSF103657">
    <property type="entry name" value="BAR/IMD domain-like"/>
    <property type="match status" value="1"/>
</dbReference>
<feature type="region of interest" description="Disordered" evidence="1">
    <location>
        <begin position="139"/>
        <end position="180"/>
    </location>
</feature>
<dbReference type="InterPro" id="IPR027267">
    <property type="entry name" value="AH/BAR_dom_sf"/>
</dbReference>
<feature type="compositionally biased region" description="Polar residues" evidence="1">
    <location>
        <begin position="47"/>
        <end position="60"/>
    </location>
</feature>
<evidence type="ECO:0000313" key="4">
    <source>
        <dbReference type="Proteomes" id="UP001562354"/>
    </source>
</evidence>